<name>A0ABX8Z6G3_9NEIS</name>
<protein>
    <submittedName>
        <fullName evidence="3">YciI family protein</fullName>
    </submittedName>
</protein>
<dbReference type="Pfam" id="PF03795">
    <property type="entry name" value="YCII"/>
    <property type="match status" value="1"/>
</dbReference>
<dbReference type="RefSeq" id="WP_221006275.1">
    <property type="nucleotide sequence ID" value="NZ_CP081150.1"/>
</dbReference>
<dbReference type="EMBL" id="CP081150">
    <property type="protein sequence ID" value="QZA77897.1"/>
    <property type="molecule type" value="Genomic_DNA"/>
</dbReference>
<evidence type="ECO:0000259" key="2">
    <source>
        <dbReference type="Pfam" id="PF03795"/>
    </source>
</evidence>
<accession>A0ABX8Z6G3</accession>
<dbReference type="Gene3D" id="3.30.70.1060">
    <property type="entry name" value="Dimeric alpha+beta barrel"/>
    <property type="match status" value="1"/>
</dbReference>
<evidence type="ECO:0000313" key="4">
    <source>
        <dbReference type="Proteomes" id="UP000825679"/>
    </source>
</evidence>
<proteinExistence type="inferred from homology"/>
<dbReference type="Proteomes" id="UP000825679">
    <property type="component" value="Chromosome"/>
</dbReference>
<organism evidence="3 4">
    <name type="scientific">Deefgea tanakiae</name>
    <dbReference type="NCBI Taxonomy" id="2865840"/>
    <lineage>
        <taxon>Bacteria</taxon>
        <taxon>Pseudomonadati</taxon>
        <taxon>Pseudomonadota</taxon>
        <taxon>Betaproteobacteria</taxon>
        <taxon>Neisseriales</taxon>
        <taxon>Chitinibacteraceae</taxon>
        <taxon>Deefgea</taxon>
    </lineage>
</organism>
<comment type="similarity">
    <text evidence="1">Belongs to the YciI family.</text>
</comment>
<sequence>MATFVLLLNYVRPLTEVDALISQHKAFLDAHYEAGHFLLSGRKEPRTGGVILARAESKAAIEAIVQQDPFAIAGVAQYEIVEFVPTMSATELRTFLS</sequence>
<evidence type="ECO:0000256" key="1">
    <source>
        <dbReference type="ARBA" id="ARBA00007689"/>
    </source>
</evidence>
<dbReference type="PANTHER" id="PTHR37828">
    <property type="entry name" value="GSR2449 PROTEIN"/>
    <property type="match status" value="1"/>
</dbReference>
<dbReference type="SUPFAM" id="SSF54909">
    <property type="entry name" value="Dimeric alpha+beta barrel"/>
    <property type="match status" value="1"/>
</dbReference>
<dbReference type="InterPro" id="IPR005545">
    <property type="entry name" value="YCII"/>
</dbReference>
<dbReference type="InterPro" id="IPR011008">
    <property type="entry name" value="Dimeric_a/b-barrel"/>
</dbReference>
<reference evidence="3 4" key="1">
    <citation type="submission" date="2021-08" db="EMBL/GenBank/DDBJ databases">
        <title>complete genome sequencing of Deefgea sp. D25.</title>
        <authorList>
            <person name="Bae J.-W."/>
            <person name="Gim D.-H."/>
        </authorList>
    </citation>
    <scope>NUCLEOTIDE SEQUENCE [LARGE SCALE GENOMIC DNA]</scope>
    <source>
        <strain evidence="3 4">D25</strain>
    </source>
</reference>
<feature type="domain" description="YCII-related" evidence="2">
    <location>
        <begin position="4"/>
        <end position="83"/>
    </location>
</feature>
<gene>
    <name evidence="3" type="ORF">K4H28_00185</name>
</gene>
<keyword evidence="4" id="KW-1185">Reference proteome</keyword>
<evidence type="ECO:0000313" key="3">
    <source>
        <dbReference type="EMBL" id="QZA77897.1"/>
    </source>
</evidence>
<dbReference type="PANTHER" id="PTHR37828:SF1">
    <property type="entry name" value="YCII-RELATED DOMAIN-CONTAINING PROTEIN"/>
    <property type="match status" value="1"/>
</dbReference>